<evidence type="ECO:0000256" key="1">
    <source>
        <dbReference type="ARBA" id="ARBA00007797"/>
    </source>
</evidence>
<name>A0A9P0EDM8_NEZVI</name>
<organism evidence="4 5">
    <name type="scientific">Nezara viridula</name>
    <name type="common">Southern green stink bug</name>
    <name type="synonym">Cimex viridulus</name>
    <dbReference type="NCBI Taxonomy" id="85310"/>
    <lineage>
        <taxon>Eukaryota</taxon>
        <taxon>Metazoa</taxon>
        <taxon>Ecdysozoa</taxon>
        <taxon>Arthropoda</taxon>
        <taxon>Hexapoda</taxon>
        <taxon>Insecta</taxon>
        <taxon>Pterygota</taxon>
        <taxon>Neoptera</taxon>
        <taxon>Paraneoptera</taxon>
        <taxon>Hemiptera</taxon>
        <taxon>Heteroptera</taxon>
        <taxon>Panheteroptera</taxon>
        <taxon>Pentatomomorpha</taxon>
        <taxon>Pentatomoidea</taxon>
        <taxon>Pentatomidae</taxon>
        <taxon>Pentatominae</taxon>
        <taxon>Nezara</taxon>
    </lineage>
</organism>
<dbReference type="OrthoDB" id="28947at2759"/>
<reference evidence="4" key="1">
    <citation type="submission" date="2022-01" db="EMBL/GenBank/DDBJ databases">
        <authorList>
            <person name="King R."/>
        </authorList>
    </citation>
    <scope>NUCLEOTIDE SEQUENCE</scope>
</reference>
<feature type="region of interest" description="Disordered" evidence="2">
    <location>
        <begin position="1"/>
        <end position="28"/>
    </location>
</feature>
<comment type="similarity">
    <text evidence="1">Belongs to the CBF/MAK21 family.</text>
</comment>
<evidence type="ECO:0000256" key="2">
    <source>
        <dbReference type="SAM" id="MobiDB-lite"/>
    </source>
</evidence>
<feature type="region of interest" description="Disordered" evidence="2">
    <location>
        <begin position="743"/>
        <end position="815"/>
    </location>
</feature>
<protein>
    <recommendedName>
        <fullName evidence="3">CCAAT-binding factor domain-containing protein</fullName>
    </recommendedName>
</protein>
<dbReference type="InterPro" id="IPR016024">
    <property type="entry name" value="ARM-type_fold"/>
</dbReference>
<accession>A0A9P0EDM8</accession>
<feature type="compositionally biased region" description="Acidic residues" evidence="2">
    <location>
        <begin position="754"/>
        <end position="799"/>
    </location>
</feature>
<dbReference type="PANTHER" id="PTHR12048:SF0">
    <property type="entry name" value="CCAAT_ENHANCER-BINDING PROTEIN ZETA"/>
    <property type="match status" value="1"/>
</dbReference>
<evidence type="ECO:0000259" key="3">
    <source>
        <dbReference type="Pfam" id="PF03914"/>
    </source>
</evidence>
<dbReference type="InterPro" id="IPR040155">
    <property type="entry name" value="CEBPZ/Mak21-like"/>
</dbReference>
<dbReference type="InterPro" id="IPR005612">
    <property type="entry name" value="CCAAT-binding_factor"/>
</dbReference>
<dbReference type="Pfam" id="PF03914">
    <property type="entry name" value="CBF"/>
    <property type="match status" value="1"/>
</dbReference>
<dbReference type="Proteomes" id="UP001152798">
    <property type="component" value="Chromosome 1"/>
</dbReference>
<dbReference type="InterPro" id="IPR011989">
    <property type="entry name" value="ARM-like"/>
</dbReference>
<dbReference type="PANTHER" id="PTHR12048">
    <property type="entry name" value="CCAAT-BINDING FACTOR-RELATED"/>
    <property type="match status" value="1"/>
</dbReference>
<dbReference type="SUPFAM" id="SSF48371">
    <property type="entry name" value="ARM repeat"/>
    <property type="match status" value="1"/>
</dbReference>
<keyword evidence="5" id="KW-1185">Reference proteome</keyword>
<proteinExistence type="inferred from homology"/>
<sequence>MAHKKPGKMGKSDLRNDDENEDFGLEEEVPKWYNQFSDESEINCEPPDEDELNSLRLEAENVFEQETKHFMTKQRKGKAGHDTNWLKTMITKGTTKDKIAAHVISIQNAPMYSLSVLHGLISMVKASKKHDCASVMENLSDLFLEDLLIPSKKLKTFDKQPLTKLSEITSGCARARKSRLVAWLFEEKLRECYSQFINAVDVISKDTVDANRIKAVSVMNKLLTGHPEQEQVLLKNLVNKLGDPNQKVVSKVVYSLTQLLQVHPVMKQVVMNEVEKFLFRPNMNTRAQYYSICFLTQFVFQRKDRDVARNIIMIYFSFFKGAIKKGEIDSRLMGALLVGVKRAFPYASLAPGSMKEHTDTLYKLVHLSPFNISIHALCLLQEISTDADDRFYSALYKKLLDKDLNKSCHHAVFINLLAKAITRDTNINRIKAIIKRLLQVCLYVPAPLACGFLYLVSYLFSQRRSLLEFQAEPKTCSVIKIEDLDDQDDGDEKYFDADKIIEVKIKEEPDTEENPISEKVRPEEPISEEIELEVKEETDDDNKARGWVYKDLMKSKASKFSVSYDPLARNPAYANADKSAYFELLYLSNHFHPSVSLFAKKILASERIVYSGDPLADFTLVRFLDRFCFKNPKKIFSEEDKNGPDRALANRKYYKPSGVKSVHVLSRDYLLQHKSLIPVDELFLFKYLKDKHGDGKNFVKNEDDDNDSVASEEFEEMLDGMMGGKKMKQLDFMDDIGDKLKKKGTADKTSDLGSEADSEEDVGDDDDDDGDEEYDDDGEEQEEDMEGVPDGMDGEEFDFDKDVADALDFSDDADGEDIDIDQEFFNKTSSSKKSHDKKGKLKKKVKGLKLKGGLEDLFAPAEEFSEILEEAGASKEKPGMAQSLSTADNAAPKQIAWETKRDRWVRNVGDKKRKFKNNKKYFKGAKKRRINN</sequence>
<gene>
    <name evidence="4" type="ORF">NEZAVI_LOCUS2823</name>
</gene>
<evidence type="ECO:0000313" key="5">
    <source>
        <dbReference type="Proteomes" id="UP001152798"/>
    </source>
</evidence>
<feature type="region of interest" description="Disordered" evidence="2">
    <location>
        <begin position="872"/>
        <end position="898"/>
    </location>
</feature>
<dbReference type="AlphaFoldDB" id="A0A9P0EDM8"/>
<dbReference type="Gene3D" id="1.25.10.10">
    <property type="entry name" value="Leucine-rich Repeat Variant"/>
    <property type="match status" value="1"/>
</dbReference>
<dbReference type="GO" id="GO:0005634">
    <property type="term" value="C:nucleus"/>
    <property type="evidence" value="ECO:0007669"/>
    <property type="project" value="TreeGrafter"/>
</dbReference>
<feature type="compositionally biased region" description="Acidic residues" evidence="2">
    <location>
        <begin position="18"/>
        <end position="27"/>
    </location>
</feature>
<dbReference type="EMBL" id="OV725077">
    <property type="protein sequence ID" value="CAH1391896.1"/>
    <property type="molecule type" value="Genomic_DNA"/>
</dbReference>
<feature type="domain" description="CCAAT-binding factor" evidence="3">
    <location>
        <begin position="373"/>
        <end position="599"/>
    </location>
</feature>
<evidence type="ECO:0000313" key="4">
    <source>
        <dbReference type="EMBL" id="CAH1391896.1"/>
    </source>
</evidence>